<dbReference type="Gene3D" id="3.40.50.1820">
    <property type="entry name" value="alpha/beta hydrolase"/>
    <property type="match status" value="1"/>
</dbReference>
<dbReference type="Pfam" id="PF00326">
    <property type="entry name" value="Peptidase_S9"/>
    <property type="match status" value="1"/>
</dbReference>
<dbReference type="PANTHER" id="PTHR42776:SF4">
    <property type="entry name" value="ACYLAMINO-ACID-RELEASING ENZYME"/>
    <property type="match status" value="1"/>
</dbReference>
<dbReference type="InterPro" id="IPR029058">
    <property type="entry name" value="AB_hydrolase_fold"/>
</dbReference>
<proteinExistence type="predicted"/>
<dbReference type="GO" id="GO:0004252">
    <property type="term" value="F:serine-type endopeptidase activity"/>
    <property type="evidence" value="ECO:0007669"/>
    <property type="project" value="TreeGrafter"/>
</dbReference>
<dbReference type="PANTHER" id="PTHR42776">
    <property type="entry name" value="SERINE PEPTIDASE S9 FAMILY MEMBER"/>
    <property type="match status" value="1"/>
</dbReference>
<evidence type="ECO:0000259" key="2">
    <source>
        <dbReference type="Pfam" id="PF00326"/>
    </source>
</evidence>
<keyword evidence="4" id="KW-1185">Reference proteome</keyword>
<organism evidence="3 4">
    <name type="scientific">Plasmodium relictum</name>
    <dbReference type="NCBI Taxonomy" id="85471"/>
    <lineage>
        <taxon>Eukaryota</taxon>
        <taxon>Sar</taxon>
        <taxon>Alveolata</taxon>
        <taxon>Apicomplexa</taxon>
        <taxon>Aconoidasida</taxon>
        <taxon>Haemosporida</taxon>
        <taxon>Plasmodiidae</taxon>
        <taxon>Plasmodium</taxon>
        <taxon>Plasmodium (Haemamoeba)</taxon>
    </lineage>
</organism>
<protein>
    <submittedName>
        <fullName evidence="3">Peptidase, putative</fullName>
        <ecNumber evidence="3">3.4.-.-</ecNumber>
    </submittedName>
</protein>
<accession>A0A1J1H4A6</accession>
<dbReference type="OrthoDB" id="416344at2759"/>
<sequence length="849" mass="100511">MLNNTVLIKKIPPFMNELVEAYNICYGGLNKIEKCVFGKKVVRRINMKDTDMYQLCIIHYQLCNKEKIYKISYIQDDLDLCNSFFDKESKLYLSNDGNLGCLFSYNDKKLRIDLFKNESINGKFFFTCMNNVLINDIHKKFFIHESFCSFNSSNTLLIYSAENDDIRLKKENNLPPKDIDILKKLNNGVYVETFGEKYNCSFFYLYVYNLLDNSIKYITIKDVSSCYYNPQFIDETSFVCLSYRTVPYRLGIYAFNIRSNDLYLCTLNDSDIDTCEDKKTKNKKNYIRCAYVKLSGKHFKHTASPIVIKHNEEVYVACLVVFMKNEECKQHIMEYNLVLIKLVKEEAKQKKKKKNIQDEKNEHYYDNNSFSSIGSSEENYYYNNDEEKDINKRMKADNFCDHNDDVCNYKKLETDVIIKEGYYTSYFRGLYTDEIKGYCYPYIFLNTIFYSSKIIIAVHMFTKKIYKILIYNIYNENDINTSIEILCMKNDNIFVSIRNMLLNDVLAYCIFNEANIKGDYIYLTNLKSYNLDFLTYDTIKKEKSILYSNVNDNSKKLFMILSEMETCLFKEKHPYIRRKNPSFNLLYEDEQHFLNDIQHKGLHLPNFNLFNEKKLRNLILYIHGGPYSTVINQYKNVFIFYAACGFDILCINYVGSLSFSDKPNILNGNVNSIEINDIIENFKDFINYFGDYENVYLYGQSYGGFAVCSILTKYNLFKSACVINGFYEWVLSAYSSDISDYFFNMPLNKNCEYNGNFNKQDYSRIYELSPINFVENISCPVLIICGKDDVRVSYHNSVSLYNRLRALKKRCKLFLFENCNHSIENYFHEETMLMNVILWFYDYEIKKKK</sequence>
<dbReference type="EMBL" id="LN835303">
    <property type="protein sequence ID" value="CRG99740.1"/>
    <property type="molecule type" value="Genomic_DNA"/>
</dbReference>
<name>A0A1J1H4A6_PLARL</name>
<evidence type="ECO:0000256" key="1">
    <source>
        <dbReference type="ARBA" id="ARBA00022801"/>
    </source>
</evidence>
<dbReference type="Proteomes" id="UP000220158">
    <property type="component" value="Chromosome 8"/>
</dbReference>
<evidence type="ECO:0000313" key="3">
    <source>
        <dbReference type="EMBL" id="CRG99740.1"/>
    </source>
</evidence>
<dbReference type="InterPro" id="IPR001375">
    <property type="entry name" value="Peptidase_S9_cat"/>
</dbReference>
<dbReference type="VEuPathDB" id="PlasmoDB:PRELSG_0816600"/>
<dbReference type="SUPFAM" id="SSF53474">
    <property type="entry name" value="alpha/beta-Hydrolases"/>
    <property type="match status" value="1"/>
</dbReference>
<dbReference type="AlphaFoldDB" id="A0A1J1H4A6"/>
<feature type="domain" description="Peptidase S9 prolyl oligopeptidase catalytic" evidence="2">
    <location>
        <begin position="636"/>
        <end position="830"/>
    </location>
</feature>
<reference evidence="3 4" key="1">
    <citation type="submission" date="2015-04" db="EMBL/GenBank/DDBJ databases">
        <authorList>
            <consortium name="Pathogen Informatics"/>
        </authorList>
    </citation>
    <scope>NUCLEOTIDE SEQUENCE [LARGE SCALE GENOMIC DNA]</scope>
    <source>
        <strain evidence="3 4">SGS1</strain>
    </source>
</reference>
<keyword evidence="1 3" id="KW-0378">Hydrolase</keyword>
<dbReference type="GO" id="GO:0006508">
    <property type="term" value="P:proteolysis"/>
    <property type="evidence" value="ECO:0007669"/>
    <property type="project" value="InterPro"/>
</dbReference>
<dbReference type="GeneID" id="39735842"/>
<gene>
    <name evidence="3" type="ORF">PRELSG_0816600</name>
</gene>
<dbReference type="KEGG" id="prel:PRELSG_0816600"/>
<evidence type="ECO:0000313" key="4">
    <source>
        <dbReference type="Proteomes" id="UP000220158"/>
    </source>
</evidence>
<dbReference type="EC" id="3.4.-.-" evidence="3"/>
<dbReference type="RefSeq" id="XP_028532745.1">
    <property type="nucleotide sequence ID" value="XM_028676236.1"/>
</dbReference>